<dbReference type="PATRIC" id="fig|359131.3.peg.2375"/>
<dbReference type="AlphaFoldDB" id="A0A0F2TJR4"/>
<comment type="caution">
    <text evidence="2">The sequence shown here is derived from an EMBL/GenBank/DDBJ whole genome shotgun (WGS) entry which is preliminary data.</text>
</comment>
<dbReference type="InterPro" id="IPR049874">
    <property type="entry name" value="ROK_cs"/>
</dbReference>
<dbReference type="Pfam" id="PF00480">
    <property type="entry name" value="ROK"/>
    <property type="match status" value="1"/>
</dbReference>
<dbReference type="Gene3D" id="1.10.10.10">
    <property type="entry name" value="Winged helix-like DNA-binding domain superfamily/Winged helix DNA-binding domain"/>
    <property type="match status" value="1"/>
</dbReference>
<evidence type="ECO:0000313" key="3">
    <source>
        <dbReference type="Proteomes" id="UP000033699"/>
    </source>
</evidence>
<dbReference type="Gene3D" id="3.30.420.40">
    <property type="match status" value="3"/>
</dbReference>
<dbReference type="SUPFAM" id="SSF46785">
    <property type="entry name" value="Winged helix' DNA-binding domain"/>
    <property type="match status" value="1"/>
</dbReference>
<dbReference type="EMBL" id="JZKH01000019">
    <property type="protein sequence ID" value="KJS61947.1"/>
    <property type="molecule type" value="Genomic_DNA"/>
</dbReference>
<keyword evidence="3" id="KW-1185">Reference proteome</keyword>
<evidence type="ECO:0000313" key="2">
    <source>
        <dbReference type="EMBL" id="KJS61947.1"/>
    </source>
</evidence>
<proteinExistence type="inferred from homology"/>
<dbReference type="PROSITE" id="PS01125">
    <property type="entry name" value="ROK"/>
    <property type="match status" value="1"/>
</dbReference>
<dbReference type="InterPro" id="IPR000600">
    <property type="entry name" value="ROK"/>
</dbReference>
<evidence type="ECO:0000256" key="1">
    <source>
        <dbReference type="ARBA" id="ARBA00006479"/>
    </source>
</evidence>
<dbReference type="InterPro" id="IPR036390">
    <property type="entry name" value="WH_DNA-bd_sf"/>
</dbReference>
<name>A0A0F2TJR4_STRR3</name>
<protein>
    <recommendedName>
        <fullName evidence="4">ROK family transcriptional regulator</fullName>
    </recommendedName>
</protein>
<dbReference type="PANTHER" id="PTHR18964:SF173">
    <property type="entry name" value="GLUCOKINASE"/>
    <property type="match status" value="1"/>
</dbReference>
<evidence type="ECO:0008006" key="4">
    <source>
        <dbReference type="Google" id="ProtNLM"/>
    </source>
</evidence>
<dbReference type="InterPro" id="IPR043129">
    <property type="entry name" value="ATPase_NBD"/>
</dbReference>
<dbReference type="SUPFAM" id="SSF53067">
    <property type="entry name" value="Actin-like ATPase domain"/>
    <property type="match status" value="1"/>
</dbReference>
<organism evidence="2 3">
    <name type="scientific">Streptomyces rubellomurinus (strain ATCC 31215)</name>
    <dbReference type="NCBI Taxonomy" id="359131"/>
    <lineage>
        <taxon>Bacteria</taxon>
        <taxon>Bacillati</taxon>
        <taxon>Actinomycetota</taxon>
        <taxon>Actinomycetes</taxon>
        <taxon>Kitasatosporales</taxon>
        <taxon>Streptomycetaceae</taxon>
        <taxon>Streptomyces</taxon>
    </lineage>
</organism>
<reference evidence="2 3" key="1">
    <citation type="submission" date="2015-02" db="EMBL/GenBank/DDBJ databases">
        <authorList>
            <person name="Ju K.-S."/>
            <person name="Doroghazi J.R."/>
            <person name="Metcalf W."/>
        </authorList>
    </citation>
    <scope>NUCLEOTIDE SEQUENCE [LARGE SCALE GENOMIC DNA]</scope>
    <source>
        <strain evidence="2 3">ATCC 31215</strain>
    </source>
</reference>
<accession>A0A0F2TJR4</accession>
<dbReference type="OrthoDB" id="4083144at2"/>
<comment type="similarity">
    <text evidence="1">Belongs to the ROK (NagC/XylR) family.</text>
</comment>
<gene>
    <name evidence="2" type="ORF">VM95_12195</name>
</gene>
<sequence>MSDPALNLALVRDRNDAAVLRAVRARAGNGISRVELAVQTGLTAQAISKITARLLAEGLLTEAGRERVAGQTGKPRTLLRLVPQARFALGAQIGRRELRLLRVDLTGAVTAEVREDVDPGSEPGPVLDRLAALVHELAAGPAAGNVLGLGLACRGPLDARDGVLHRVTGMPGWHGLHLRDEMRARTGLPVIVEKDSTAGVLSRLGPDSRAFVYLGDGVGAGLVLDGRVHRGARTNAGEFGHQCLDPAGPPCACGAHGCLEAVCLAALRAGRPDEAARALGIGVANLVRLLDVEEVSLGGTTFLDDPEPFEAAIRAELAARLPDPHWQRVTLTRAPRLAIPQGAAALALGRLFL</sequence>
<dbReference type="PANTHER" id="PTHR18964">
    <property type="entry name" value="ROK (REPRESSOR, ORF, KINASE) FAMILY"/>
    <property type="match status" value="1"/>
</dbReference>
<dbReference type="InterPro" id="IPR036388">
    <property type="entry name" value="WH-like_DNA-bd_sf"/>
</dbReference>
<dbReference type="Proteomes" id="UP000033699">
    <property type="component" value="Unassembled WGS sequence"/>
</dbReference>